<dbReference type="PANTHER" id="PTHR30086:SF20">
    <property type="entry name" value="ARGININE EXPORTER PROTEIN ARGO-RELATED"/>
    <property type="match status" value="1"/>
</dbReference>
<evidence type="ECO:0000256" key="2">
    <source>
        <dbReference type="ARBA" id="ARBA00022475"/>
    </source>
</evidence>
<feature type="transmembrane region" description="Helical" evidence="6">
    <location>
        <begin position="38"/>
        <end position="61"/>
    </location>
</feature>
<feature type="transmembrane region" description="Helical" evidence="6">
    <location>
        <begin position="169"/>
        <end position="190"/>
    </location>
</feature>
<dbReference type="Proteomes" id="UP000318080">
    <property type="component" value="Unassembled WGS sequence"/>
</dbReference>
<keyword evidence="5 6" id="KW-0472">Membrane</keyword>
<dbReference type="RefSeq" id="WP_066493376.1">
    <property type="nucleotide sequence ID" value="NZ_JANIKK010000006.1"/>
</dbReference>
<comment type="caution">
    <text evidence="7">The sequence shown here is derived from an EMBL/GenBank/DDBJ whole genome shotgun (WGS) entry which is preliminary data.</text>
</comment>
<dbReference type="GO" id="GO:0015171">
    <property type="term" value="F:amino acid transmembrane transporter activity"/>
    <property type="evidence" value="ECO:0007669"/>
    <property type="project" value="TreeGrafter"/>
</dbReference>
<feature type="transmembrane region" description="Helical" evidence="6">
    <location>
        <begin position="6"/>
        <end position="26"/>
    </location>
</feature>
<keyword evidence="3 6" id="KW-0812">Transmembrane</keyword>
<dbReference type="InterPro" id="IPR001123">
    <property type="entry name" value="LeuE-type"/>
</dbReference>
<reference evidence="7 8" key="1">
    <citation type="submission" date="2019-06" db="EMBL/GenBank/DDBJ databases">
        <title>Draft genome of C. phoceense Strain 272.</title>
        <authorList>
            <person name="Pacheco L.G.C."/>
            <person name="Barberis C.M."/>
            <person name="Almuzara M.N."/>
            <person name="Traglia G.M."/>
            <person name="Santos C.S."/>
            <person name="Rocha D.J.P.G."/>
            <person name="Aguiar E.R.G.R."/>
            <person name="Vay C.A."/>
        </authorList>
    </citation>
    <scope>NUCLEOTIDE SEQUENCE [LARGE SCALE GENOMIC DNA]</scope>
    <source>
        <strain evidence="7 8">272</strain>
    </source>
</reference>
<proteinExistence type="predicted"/>
<name>A0A540R4Q4_9CORY</name>
<keyword evidence="2" id="KW-1003">Cell membrane</keyword>
<evidence type="ECO:0000256" key="6">
    <source>
        <dbReference type="SAM" id="Phobius"/>
    </source>
</evidence>
<dbReference type="AlphaFoldDB" id="A0A540R4Q4"/>
<protein>
    <submittedName>
        <fullName evidence="7">Amino acid transporter</fullName>
    </submittedName>
</protein>
<dbReference type="EMBL" id="VHIR01000019">
    <property type="protein sequence ID" value="TQE42723.1"/>
    <property type="molecule type" value="Genomic_DNA"/>
</dbReference>
<dbReference type="GO" id="GO:0005886">
    <property type="term" value="C:plasma membrane"/>
    <property type="evidence" value="ECO:0007669"/>
    <property type="project" value="UniProtKB-SubCell"/>
</dbReference>
<dbReference type="Pfam" id="PF01810">
    <property type="entry name" value="LysE"/>
    <property type="match status" value="1"/>
</dbReference>
<sequence length="224" mass="23984">MSILVAGFALGLSLIIAIGPQNAYIIKMGIKRNHIGAIVLACALSDVILILAGTVGVGYLVDRHPMVLTVLKYAGVIYLAYFTYLCFRDAFKPQGDTLVIEHTEPSDAPSTSPNSSSAVQTLVRTAPAATWVKPVLGAMALTWLNPAAYVDTLVMLGGIANQYGEQGRWVFAAGSICASFCWFPLVGFGSQRFAHVLARPNVWRGINFAIGCVMTGLTLKLLLH</sequence>
<evidence type="ECO:0000256" key="5">
    <source>
        <dbReference type="ARBA" id="ARBA00023136"/>
    </source>
</evidence>
<feature type="transmembrane region" description="Helical" evidence="6">
    <location>
        <begin position="67"/>
        <end position="87"/>
    </location>
</feature>
<accession>A0A540R4Q4</accession>
<dbReference type="PANTHER" id="PTHR30086">
    <property type="entry name" value="ARGININE EXPORTER PROTEIN ARGO"/>
    <property type="match status" value="1"/>
</dbReference>
<evidence type="ECO:0000313" key="7">
    <source>
        <dbReference type="EMBL" id="TQE42723.1"/>
    </source>
</evidence>
<comment type="subcellular location">
    <subcellularLocation>
        <location evidence="1">Cell membrane</location>
        <topology evidence="1">Multi-pass membrane protein</topology>
    </subcellularLocation>
</comment>
<keyword evidence="8" id="KW-1185">Reference proteome</keyword>
<gene>
    <name evidence="7" type="ORF">EJK80_11070</name>
</gene>
<keyword evidence="4 6" id="KW-1133">Transmembrane helix</keyword>
<evidence type="ECO:0000313" key="8">
    <source>
        <dbReference type="Proteomes" id="UP000318080"/>
    </source>
</evidence>
<organism evidence="7 8">
    <name type="scientific">Corynebacterium phoceense</name>
    <dbReference type="NCBI Taxonomy" id="1686286"/>
    <lineage>
        <taxon>Bacteria</taxon>
        <taxon>Bacillati</taxon>
        <taxon>Actinomycetota</taxon>
        <taxon>Actinomycetes</taxon>
        <taxon>Mycobacteriales</taxon>
        <taxon>Corynebacteriaceae</taxon>
        <taxon>Corynebacterium</taxon>
    </lineage>
</organism>
<evidence type="ECO:0000256" key="1">
    <source>
        <dbReference type="ARBA" id="ARBA00004651"/>
    </source>
</evidence>
<feature type="transmembrane region" description="Helical" evidence="6">
    <location>
        <begin position="202"/>
        <end position="223"/>
    </location>
</feature>
<evidence type="ECO:0000256" key="4">
    <source>
        <dbReference type="ARBA" id="ARBA00022989"/>
    </source>
</evidence>
<evidence type="ECO:0000256" key="3">
    <source>
        <dbReference type="ARBA" id="ARBA00022692"/>
    </source>
</evidence>